<gene>
    <name evidence="2" type="ORF">GCM10023213_38850</name>
</gene>
<dbReference type="Proteomes" id="UP001499852">
    <property type="component" value="Unassembled WGS sequence"/>
</dbReference>
<reference evidence="3" key="1">
    <citation type="journal article" date="2019" name="Int. J. Syst. Evol. Microbiol.">
        <title>The Global Catalogue of Microorganisms (GCM) 10K type strain sequencing project: providing services to taxonomists for standard genome sequencing and annotation.</title>
        <authorList>
            <consortium name="The Broad Institute Genomics Platform"/>
            <consortium name="The Broad Institute Genome Sequencing Center for Infectious Disease"/>
            <person name="Wu L."/>
            <person name="Ma J."/>
        </authorList>
    </citation>
    <scope>NUCLEOTIDE SEQUENCE [LARGE SCALE GENOMIC DNA]</scope>
    <source>
        <strain evidence="3">JCM 18053</strain>
    </source>
</reference>
<name>A0ABP9PGD0_9BACT</name>
<feature type="signal peptide" evidence="1">
    <location>
        <begin position="1"/>
        <end position="19"/>
    </location>
</feature>
<dbReference type="RefSeq" id="WP_345738064.1">
    <property type="nucleotide sequence ID" value="NZ_BAABIA010000008.1"/>
</dbReference>
<dbReference type="Gene3D" id="2.60.120.560">
    <property type="entry name" value="Exo-inulinase, domain 1"/>
    <property type="match status" value="1"/>
</dbReference>
<feature type="chain" id="PRO_5046690900" description="3-keto-disaccharide hydrolase domain-containing protein" evidence="1">
    <location>
        <begin position="20"/>
        <end position="214"/>
    </location>
</feature>
<proteinExistence type="predicted"/>
<keyword evidence="3" id="KW-1185">Reference proteome</keyword>
<evidence type="ECO:0008006" key="4">
    <source>
        <dbReference type="Google" id="ProtNLM"/>
    </source>
</evidence>
<organism evidence="2 3">
    <name type="scientific">Prosthecobacter algae</name>
    <dbReference type="NCBI Taxonomy" id="1144682"/>
    <lineage>
        <taxon>Bacteria</taxon>
        <taxon>Pseudomonadati</taxon>
        <taxon>Verrucomicrobiota</taxon>
        <taxon>Verrucomicrobiia</taxon>
        <taxon>Verrucomicrobiales</taxon>
        <taxon>Verrucomicrobiaceae</taxon>
        <taxon>Prosthecobacter</taxon>
    </lineage>
</organism>
<evidence type="ECO:0000313" key="3">
    <source>
        <dbReference type="Proteomes" id="UP001499852"/>
    </source>
</evidence>
<dbReference type="EMBL" id="BAABIA010000008">
    <property type="protein sequence ID" value="GAA5146184.1"/>
    <property type="molecule type" value="Genomic_DNA"/>
</dbReference>
<sequence>MKLTSLLLAFAATALPTLAADLEPTLGKKGKLLLEETFSGPEVPKGWHANTGSLRIVEGQLHAGEKSSDKHIGAFRHRLPLQDCAVQVEFKLGAMRVINLGYDPAPGELKKKGHLFSVVITPKSWSLIEHNDKSNPASKTKVHAMAKTDFAPNMTYTLLLECRGSEVVAQVTGKEPLKANAPDFHVKKPGLVFRMGGKDGQEVALDNVKVWALE</sequence>
<comment type="caution">
    <text evidence="2">The sequence shown here is derived from an EMBL/GenBank/DDBJ whole genome shotgun (WGS) entry which is preliminary data.</text>
</comment>
<evidence type="ECO:0000313" key="2">
    <source>
        <dbReference type="EMBL" id="GAA5146184.1"/>
    </source>
</evidence>
<evidence type="ECO:0000256" key="1">
    <source>
        <dbReference type="SAM" id="SignalP"/>
    </source>
</evidence>
<protein>
    <recommendedName>
        <fullName evidence="4">3-keto-disaccharide hydrolase domain-containing protein</fullName>
    </recommendedName>
</protein>
<accession>A0ABP9PGD0</accession>
<keyword evidence="1" id="KW-0732">Signal</keyword>